<dbReference type="Gene3D" id="1.10.274.10">
    <property type="entry name" value="PtsI, HPr-binding domain"/>
    <property type="match status" value="1"/>
</dbReference>
<evidence type="ECO:0000256" key="18">
    <source>
        <dbReference type="PIRSR" id="PIRSR000732-1"/>
    </source>
</evidence>
<organism evidence="24 25">
    <name type="scientific">Pseudoflavonifractor capillosus</name>
    <dbReference type="NCBI Taxonomy" id="106588"/>
    <lineage>
        <taxon>Bacteria</taxon>
        <taxon>Bacillati</taxon>
        <taxon>Bacillota</taxon>
        <taxon>Clostridia</taxon>
        <taxon>Eubacteriales</taxon>
        <taxon>Oscillospiraceae</taxon>
        <taxon>Pseudoflavonifractor</taxon>
    </lineage>
</organism>
<dbReference type="InterPro" id="IPR040442">
    <property type="entry name" value="Pyrv_kinase-like_dom_sf"/>
</dbReference>
<dbReference type="GO" id="GO:0005737">
    <property type="term" value="C:cytoplasm"/>
    <property type="evidence" value="ECO:0007669"/>
    <property type="project" value="UniProtKB-SubCell"/>
</dbReference>
<dbReference type="AlphaFoldDB" id="A0A921MNI4"/>
<accession>A0A921MNI4</accession>
<evidence type="ECO:0000256" key="12">
    <source>
        <dbReference type="ARBA" id="ARBA00022683"/>
    </source>
</evidence>
<comment type="subcellular location">
    <subcellularLocation>
        <location evidence="4 17">Cytoplasm</location>
    </subcellularLocation>
</comment>
<evidence type="ECO:0000256" key="9">
    <source>
        <dbReference type="ARBA" id="ARBA00022490"/>
    </source>
</evidence>
<evidence type="ECO:0000256" key="2">
    <source>
        <dbReference type="ARBA" id="ARBA00001946"/>
    </source>
</evidence>
<gene>
    <name evidence="24" type="primary">ptsP</name>
    <name evidence="24" type="ORF">K8V01_10165</name>
</gene>
<evidence type="ECO:0000256" key="15">
    <source>
        <dbReference type="ARBA" id="ARBA00022842"/>
    </source>
</evidence>
<comment type="cofactor">
    <cofactor evidence="2 17 20">
        <name>Mg(2+)</name>
        <dbReference type="ChEBI" id="CHEBI:18420"/>
    </cofactor>
</comment>
<dbReference type="Pfam" id="PF05524">
    <property type="entry name" value="PEP-utilisers_N"/>
    <property type="match status" value="1"/>
</dbReference>
<keyword evidence="9 17" id="KW-0963">Cytoplasm</keyword>
<evidence type="ECO:0000256" key="11">
    <source>
        <dbReference type="ARBA" id="ARBA00022679"/>
    </source>
</evidence>
<evidence type="ECO:0000313" key="25">
    <source>
        <dbReference type="Proteomes" id="UP000760668"/>
    </source>
</evidence>
<dbReference type="GO" id="GO:0009401">
    <property type="term" value="P:phosphoenolpyruvate-dependent sugar phosphotransferase system"/>
    <property type="evidence" value="ECO:0007669"/>
    <property type="project" value="UniProtKB-KW"/>
</dbReference>
<feature type="binding site" evidence="19">
    <location>
        <position position="463"/>
    </location>
    <ligand>
        <name>phosphoenolpyruvate</name>
        <dbReference type="ChEBI" id="CHEBI:58702"/>
    </ligand>
</feature>
<dbReference type="PROSITE" id="PS00742">
    <property type="entry name" value="PEP_ENZYMES_2"/>
    <property type="match status" value="1"/>
</dbReference>
<sequence length="550" mass="59699">MKILQGQGVSKGIEKGAICFYHRVSAVVERQMAQDPAAERARLEAARAQAIEQLEAMAEKARAQAGDDAATLFETHAMFLEDEDFTGAMDEQLEEGYTAEYAAQQAGEQFAAMLSAMDDPYMQARAADVRDVTGRLLNILTGAAEGGIHSEVPVILAADDLAPSETIQLDKSKILAIATQGGSGNSHTAILARTMGIPAVCGLGEALSEDLDGREAYIVGETGQVILDPDGETLAELEARQQKQAELRELMRSMVGQQDVTLDGREMMVYCNIGSPEDVHAVLANDGQGVGLFRSEFLYLAADDYPSEEAQFRAYKEVAAAMKGKRVVIRTLDIGADKQVDYFQLNREENPAMGLRAIRICLNRPEVFRTQLRALYRASAYGKVAIMFPMITSVWEVKECRRACQKVMDELTAEGIPFNPDTELGIMIETPAAVFMAEELAGLVDFFSVGTNDLTQYTLACDRQCNDLGKFFDPHHPAVLRALKMAADAAHKSGIWIGICGELGADLELLPTFLAMGIDELSVSPSAVLPLRSAIRKSIAATCTLDLLKG</sequence>
<dbReference type="InterPro" id="IPR000121">
    <property type="entry name" value="PEP_util_C"/>
</dbReference>
<feature type="active site" description="Proton donor" evidence="18">
    <location>
        <position position="500"/>
    </location>
</feature>
<evidence type="ECO:0000256" key="17">
    <source>
        <dbReference type="PIRNR" id="PIRNR000732"/>
    </source>
</evidence>
<dbReference type="EMBL" id="DYUC01000102">
    <property type="protein sequence ID" value="HJG87370.1"/>
    <property type="molecule type" value="Genomic_DNA"/>
</dbReference>
<keyword evidence="11 17" id="KW-0808">Transferase</keyword>
<dbReference type="InterPro" id="IPR015813">
    <property type="entry name" value="Pyrv/PenolPyrv_kinase-like_dom"/>
</dbReference>
<dbReference type="Pfam" id="PF00391">
    <property type="entry name" value="PEP-utilizers"/>
    <property type="match status" value="1"/>
</dbReference>
<dbReference type="SUPFAM" id="SSF47831">
    <property type="entry name" value="Enzyme I of the PEP:sugar phosphotransferase system HPr-binding (sub)domain"/>
    <property type="match status" value="1"/>
</dbReference>
<comment type="similarity">
    <text evidence="5 17">Belongs to the PEP-utilizing enzyme family.</text>
</comment>
<dbReference type="InterPro" id="IPR008731">
    <property type="entry name" value="PTS_EIN"/>
</dbReference>
<evidence type="ECO:0000256" key="16">
    <source>
        <dbReference type="ARBA" id="ARBA00033235"/>
    </source>
</evidence>
<evidence type="ECO:0000259" key="22">
    <source>
        <dbReference type="Pfam" id="PF02896"/>
    </source>
</evidence>
<dbReference type="SUPFAM" id="SSF51621">
    <property type="entry name" value="Phosphoenolpyruvate/pyruvate domain"/>
    <property type="match status" value="1"/>
</dbReference>
<keyword evidence="12 17" id="KW-0598">Phosphotransferase system</keyword>
<dbReference type="InterPro" id="IPR036637">
    <property type="entry name" value="Phosphohistidine_dom_sf"/>
</dbReference>
<dbReference type="InterPro" id="IPR024692">
    <property type="entry name" value="PTS_EI"/>
</dbReference>
<evidence type="ECO:0000259" key="21">
    <source>
        <dbReference type="Pfam" id="PF00391"/>
    </source>
</evidence>
<keyword evidence="13 17" id="KW-0479">Metal-binding</keyword>
<dbReference type="SUPFAM" id="SSF52009">
    <property type="entry name" value="Phosphohistidine domain"/>
    <property type="match status" value="1"/>
</dbReference>
<proteinExistence type="inferred from homology"/>
<dbReference type="GO" id="GO:0008965">
    <property type="term" value="F:phosphoenolpyruvate-protein phosphotransferase activity"/>
    <property type="evidence" value="ECO:0007669"/>
    <property type="project" value="UniProtKB-EC"/>
</dbReference>
<evidence type="ECO:0000256" key="7">
    <source>
        <dbReference type="ARBA" id="ARBA00016544"/>
    </source>
</evidence>
<dbReference type="Gene3D" id="3.20.20.60">
    <property type="entry name" value="Phosphoenolpyruvate-binding domains"/>
    <property type="match status" value="1"/>
</dbReference>
<dbReference type="Proteomes" id="UP000760668">
    <property type="component" value="Unassembled WGS sequence"/>
</dbReference>
<feature type="binding site" evidence="19">
    <location>
        <begin position="452"/>
        <end position="453"/>
    </location>
    <ligand>
        <name>phosphoenolpyruvate</name>
        <dbReference type="ChEBI" id="CHEBI:58702"/>
    </ligand>
</feature>
<dbReference type="GO" id="GO:0046872">
    <property type="term" value="F:metal ion binding"/>
    <property type="evidence" value="ECO:0007669"/>
    <property type="project" value="UniProtKB-KW"/>
</dbReference>
<dbReference type="GO" id="GO:0016301">
    <property type="term" value="F:kinase activity"/>
    <property type="evidence" value="ECO:0007669"/>
    <property type="project" value="UniProtKB-KW"/>
</dbReference>
<name>A0A921MNI4_9FIRM</name>
<evidence type="ECO:0000256" key="5">
    <source>
        <dbReference type="ARBA" id="ARBA00007837"/>
    </source>
</evidence>
<evidence type="ECO:0000313" key="24">
    <source>
        <dbReference type="EMBL" id="HJG87370.1"/>
    </source>
</evidence>
<dbReference type="EC" id="2.7.3.9" evidence="6 17"/>
<dbReference type="InterPro" id="IPR006318">
    <property type="entry name" value="PTS_EI-like"/>
</dbReference>
<keyword evidence="14 17" id="KW-0418">Kinase</keyword>
<feature type="binding site" evidence="19">
    <location>
        <position position="294"/>
    </location>
    <ligand>
        <name>phosphoenolpyruvate</name>
        <dbReference type="ChEBI" id="CHEBI:58702"/>
    </ligand>
</feature>
<dbReference type="Gene3D" id="3.50.30.10">
    <property type="entry name" value="Phosphohistidine domain"/>
    <property type="match status" value="1"/>
</dbReference>
<keyword evidence="15 17" id="KW-0460">Magnesium</keyword>
<dbReference type="InterPro" id="IPR050499">
    <property type="entry name" value="PEP-utilizing_PTS_enzyme"/>
</dbReference>
<evidence type="ECO:0000256" key="3">
    <source>
        <dbReference type="ARBA" id="ARBA00002728"/>
    </source>
</evidence>
<reference evidence="24" key="1">
    <citation type="journal article" date="2021" name="PeerJ">
        <title>Extensive microbial diversity within the chicken gut microbiome revealed by metagenomics and culture.</title>
        <authorList>
            <person name="Gilroy R."/>
            <person name="Ravi A."/>
            <person name="Getino M."/>
            <person name="Pursley I."/>
            <person name="Horton D.L."/>
            <person name="Alikhan N.F."/>
            <person name="Baker D."/>
            <person name="Gharbi K."/>
            <person name="Hall N."/>
            <person name="Watson M."/>
            <person name="Adriaenssens E.M."/>
            <person name="Foster-Nyarko E."/>
            <person name="Jarju S."/>
            <person name="Secka A."/>
            <person name="Antonio M."/>
            <person name="Oren A."/>
            <person name="Chaudhuri R.R."/>
            <person name="La Ragione R."/>
            <person name="Hildebrand F."/>
            <person name="Pallen M.J."/>
        </authorList>
    </citation>
    <scope>NUCLEOTIDE SEQUENCE</scope>
    <source>
        <strain evidence="24">CHK179-5677</strain>
    </source>
</reference>
<feature type="active site" description="Tele-phosphohistidine intermediate" evidence="18">
    <location>
        <position position="187"/>
    </location>
</feature>
<evidence type="ECO:0000256" key="8">
    <source>
        <dbReference type="ARBA" id="ARBA00022448"/>
    </source>
</evidence>
<comment type="function">
    <text evidence="3 17">General (non sugar-specific) component of the phosphoenolpyruvate-dependent sugar phosphotransferase system (sugar PTS). This major carbohydrate active-transport system catalyzes the phosphorylation of incoming sugar substrates concomitantly with their translocation across the cell membrane. Enzyme I transfers the phosphoryl group from phosphoenolpyruvate (PEP) to the phosphoryl carrier protein (HPr).</text>
</comment>
<dbReference type="NCBIfam" id="TIGR01417">
    <property type="entry name" value="PTS_I_fam"/>
    <property type="match status" value="1"/>
</dbReference>
<feature type="binding site" evidence="20">
    <location>
        <position position="429"/>
    </location>
    <ligand>
        <name>Mg(2+)</name>
        <dbReference type="ChEBI" id="CHEBI:18420"/>
    </ligand>
</feature>
<dbReference type="RefSeq" id="WP_295369478.1">
    <property type="nucleotide sequence ID" value="NZ_DYUC01000102.1"/>
</dbReference>
<dbReference type="PANTHER" id="PTHR46244:SF3">
    <property type="entry name" value="PHOSPHOENOLPYRUVATE-PROTEIN PHOSPHOTRANSFERASE"/>
    <property type="match status" value="1"/>
</dbReference>
<evidence type="ECO:0000256" key="6">
    <source>
        <dbReference type="ARBA" id="ARBA00012232"/>
    </source>
</evidence>
<feature type="domain" description="PEP-utilising enzyme C-terminal" evidence="22">
    <location>
        <begin position="252"/>
        <end position="537"/>
    </location>
</feature>
<dbReference type="InterPro" id="IPR036618">
    <property type="entry name" value="PtsI_HPr-bd_sf"/>
</dbReference>
<evidence type="ECO:0000256" key="4">
    <source>
        <dbReference type="ARBA" id="ARBA00004496"/>
    </source>
</evidence>
<keyword evidence="10 17" id="KW-0762">Sugar transport</keyword>
<dbReference type="InterPro" id="IPR008279">
    <property type="entry name" value="PEP-util_enz_mobile_dom"/>
</dbReference>
<feature type="binding site" evidence="20">
    <location>
        <position position="453"/>
    </location>
    <ligand>
        <name>Mg(2+)</name>
        <dbReference type="ChEBI" id="CHEBI:18420"/>
    </ligand>
</feature>
<comment type="catalytic activity">
    <reaction evidence="1 17">
        <text>L-histidyl-[protein] + phosphoenolpyruvate = N(pros)-phospho-L-histidyl-[protein] + pyruvate</text>
        <dbReference type="Rhea" id="RHEA:23880"/>
        <dbReference type="Rhea" id="RHEA-COMP:9745"/>
        <dbReference type="Rhea" id="RHEA-COMP:9746"/>
        <dbReference type="ChEBI" id="CHEBI:15361"/>
        <dbReference type="ChEBI" id="CHEBI:29979"/>
        <dbReference type="ChEBI" id="CHEBI:58702"/>
        <dbReference type="ChEBI" id="CHEBI:64837"/>
        <dbReference type="EC" id="2.7.3.9"/>
    </reaction>
</comment>
<evidence type="ECO:0000256" key="13">
    <source>
        <dbReference type="ARBA" id="ARBA00022723"/>
    </source>
</evidence>
<feature type="binding site" evidence="19">
    <location>
        <position position="330"/>
    </location>
    <ligand>
        <name>phosphoenolpyruvate</name>
        <dbReference type="ChEBI" id="CHEBI:58702"/>
    </ligand>
</feature>
<keyword evidence="8 17" id="KW-0813">Transport</keyword>
<dbReference type="PANTHER" id="PTHR46244">
    <property type="entry name" value="PHOSPHOENOLPYRUVATE-PROTEIN PHOSPHOTRANSFERASE"/>
    <property type="match status" value="1"/>
</dbReference>
<evidence type="ECO:0000256" key="1">
    <source>
        <dbReference type="ARBA" id="ARBA00000683"/>
    </source>
</evidence>
<evidence type="ECO:0000259" key="23">
    <source>
        <dbReference type="Pfam" id="PF05524"/>
    </source>
</evidence>
<dbReference type="PRINTS" id="PR01736">
    <property type="entry name" value="PHPHTRNFRASE"/>
</dbReference>
<dbReference type="InterPro" id="IPR023151">
    <property type="entry name" value="PEP_util_CS"/>
</dbReference>
<evidence type="ECO:0000256" key="20">
    <source>
        <dbReference type="PIRSR" id="PIRSR000732-3"/>
    </source>
</evidence>
<evidence type="ECO:0000256" key="10">
    <source>
        <dbReference type="ARBA" id="ARBA00022597"/>
    </source>
</evidence>
<evidence type="ECO:0000256" key="14">
    <source>
        <dbReference type="ARBA" id="ARBA00022777"/>
    </source>
</evidence>
<dbReference type="Pfam" id="PF02896">
    <property type="entry name" value="PEP-utilizers_C"/>
    <property type="match status" value="1"/>
</dbReference>
<evidence type="ECO:0000256" key="19">
    <source>
        <dbReference type="PIRSR" id="PIRSR000732-2"/>
    </source>
</evidence>
<protein>
    <recommendedName>
        <fullName evidence="7 17">Phosphoenolpyruvate-protein phosphotransferase</fullName>
        <ecNumber evidence="6 17">2.7.3.9</ecNumber>
    </recommendedName>
    <alternativeName>
        <fullName evidence="16 17">Phosphotransferase system, enzyme I</fullName>
    </alternativeName>
</protein>
<feature type="domain" description="Phosphotransferase system enzyme I N-terminal" evidence="23">
    <location>
        <begin position="5"/>
        <end position="125"/>
    </location>
</feature>
<feature type="domain" description="PEP-utilising enzyme mobile" evidence="21">
    <location>
        <begin position="153"/>
        <end position="223"/>
    </location>
</feature>
<comment type="caution">
    <text evidence="24">The sequence shown here is derived from an EMBL/GenBank/DDBJ whole genome shotgun (WGS) entry which is preliminary data.</text>
</comment>
<reference evidence="24" key="2">
    <citation type="submission" date="2021-09" db="EMBL/GenBank/DDBJ databases">
        <authorList>
            <person name="Gilroy R."/>
        </authorList>
    </citation>
    <scope>NUCLEOTIDE SEQUENCE</scope>
    <source>
        <strain evidence="24">CHK179-5677</strain>
    </source>
</reference>
<dbReference type="PIRSF" id="PIRSF000732">
    <property type="entry name" value="PTS_enzyme_I"/>
    <property type="match status" value="1"/>
</dbReference>